<evidence type="ECO:0000256" key="2">
    <source>
        <dbReference type="ARBA" id="ARBA00007561"/>
    </source>
</evidence>
<dbReference type="InterPro" id="IPR008962">
    <property type="entry name" value="PapD-like_sf"/>
</dbReference>
<dbReference type="Gene3D" id="2.60.40.150">
    <property type="entry name" value="C2 domain"/>
    <property type="match status" value="2"/>
</dbReference>
<evidence type="ECO:0000256" key="7">
    <source>
        <dbReference type="SAM" id="Coils"/>
    </source>
</evidence>
<dbReference type="PROSITE" id="PS50202">
    <property type="entry name" value="MSP"/>
    <property type="match status" value="1"/>
</dbReference>
<feature type="coiled-coil region" evidence="7">
    <location>
        <begin position="269"/>
        <end position="332"/>
    </location>
</feature>
<keyword evidence="6" id="KW-0472">Membrane</keyword>
<feature type="coiled-coil region" evidence="7">
    <location>
        <begin position="48"/>
        <end position="75"/>
    </location>
</feature>
<dbReference type="Proteomes" id="UP000005237">
    <property type="component" value="Unassembled WGS sequence"/>
</dbReference>
<feature type="compositionally biased region" description="Basic and acidic residues" evidence="8">
    <location>
        <begin position="370"/>
        <end position="380"/>
    </location>
</feature>
<dbReference type="Pfam" id="PF08150">
    <property type="entry name" value="FerB"/>
    <property type="match status" value="1"/>
</dbReference>
<feature type="compositionally biased region" description="Basic and acidic residues" evidence="8">
    <location>
        <begin position="893"/>
        <end position="909"/>
    </location>
</feature>
<feature type="domain" description="MSP" evidence="10">
    <location>
        <begin position="2984"/>
        <end position="3099"/>
    </location>
</feature>
<comment type="subcellular location">
    <subcellularLocation>
        <location evidence="1">Membrane</location>
        <topology evidence="1">Single-pass membrane protein</topology>
    </subcellularLocation>
</comment>
<feature type="coiled-coil region" evidence="7">
    <location>
        <begin position="456"/>
        <end position="491"/>
    </location>
</feature>
<evidence type="ECO:0000313" key="11">
    <source>
        <dbReference type="EnsemblMetazoa" id="CJA15939a.1"/>
    </source>
</evidence>
<organism evidence="11 12">
    <name type="scientific">Caenorhabditis japonica</name>
    <dbReference type="NCBI Taxonomy" id="281687"/>
    <lineage>
        <taxon>Eukaryota</taxon>
        <taxon>Metazoa</taxon>
        <taxon>Ecdysozoa</taxon>
        <taxon>Nematoda</taxon>
        <taxon>Chromadorea</taxon>
        <taxon>Rhabditida</taxon>
        <taxon>Rhabditina</taxon>
        <taxon>Rhabditomorpha</taxon>
        <taxon>Rhabditoidea</taxon>
        <taxon>Rhabditidae</taxon>
        <taxon>Peloderinae</taxon>
        <taxon>Caenorhabditis</taxon>
    </lineage>
</organism>
<dbReference type="PROSITE" id="PS50004">
    <property type="entry name" value="C2"/>
    <property type="match status" value="3"/>
</dbReference>
<evidence type="ECO:0000256" key="1">
    <source>
        <dbReference type="ARBA" id="ARBA00004167"/>
    </source>
</evidence>
<feature type="coiled-coil region" evidence="7">
    <location>
        <begin position="170"/>
        <end position="204"/>
    </location>
</feature>
<feature type="coiled-coil region" evidence="7">
    <location>
        <begin position="1147"/>
        <end position="1181"/>
    </location>
</feature>
<feature type="region of interest" description="Disordered" evidence="8">
    <location>
        <begin position="1497"/>
        <end position="1545"/>
    </location>
</feature>
<feature type="compositionally biased region" description="Basic and acidic residues" evidence="8">
    <location>
        <begin position="924"/>
        <end position="936"/>
    </location>
</feature>
<dbReference type="InterPro" id="IPR006614">
    <property type="entry name" value="Peroxin/Ferlin"/>
</dbReference>
<dbReference type="EnsemblMetazoa" id="CJA15939a.1">
    <property type="protein sequence ID" value="CJA15939a.1"/>
    <property type="gene ID" value="WBGene00135143"/>
</dbReference>
<keyword evidence="4" id="KW-0677">Repeat</keyword>
<feature type="domain" description="C2" evidence="9">
    <location>
        <begin position="2425"/>
        <end position="2555"/>
    </location>
</feature>
<proteinExistence type="inferred from homology"/>
<evidence type="ECO:0000256" key="8">
    <source>
        <dbReference type="SAM" id="MobiDB-lite"/>
    </source>
</evidence>
<accession>A0A8R1E170</accession>
<evidence type="ECO:0000259" key="10">
    <source>
        <dbReference type="PROSITE" id="PS50202"/>
    </source>
</evidence>
<feature type="region of interest" description="Disordered" evidence="8">
    <location>
        <begin position="893"/>
        <end position="949"/>
    </location>
</feature>
<dbReference type="InterPro" id="IPR035892">
    <property type="entry name" value="C2_domain_sf"/>
</dbReference>
<dbReference type="GO" id="GO:0007009">
    <property type="term" value="P:plasma membrane organization"/>
    <property type="evidence" value="ECO:0007669"/>
    <property type="project" value="TreeGrafter"/>
</dbReference>
<feature type="coiled-coil region" evidence="7">
    <location>
        <begin position="1320"/>
        <end position="1391"/>
    </location>
</feature>
<dbReference type="InterPro" id="IPR037724">
    <property type="entry name" value="C2E_Ferlin"/>
</dbReference>
<dbReference type="SMART" id="SM01201">
    <property type="entry name" value="FerB"/>
    <property type="match status" value="1"/>
</dbReference>
<evidence type="ECO:0000259" key="9">
    <source>
        <dbReference type="PROSITE" id="PS50004"/>
    </source>
</evidence>
<dbReference type="PANTHER" id="PTHR12546:SF33">
    <property type="entry name" value="SPERM VESICLE FUSION PROTEIN FER-1"/>
    <property type="match status" value="1"/>
</dbReference>
<dbReference type="InterPro" id="IPR000535">
    <property type="entry name" value="MSP_dom"/>
</dbReference>
<protein>
    <submittedName>
        <fullName evidence="11">Major sperm protein</fullName>
    </submittedName>
</protein>
<dbReference type="InterPro" id="IPR055072">
    <property type="entry name" value="Ferlin_DSRM"/>
</dbReference>
<feature type="compositionally biased region" description="Basic and acidic residues" evidence="8">
    <location>
        <begin position="390"/>
        <end position="406"/>
    </location>
</feature>
<dbReference type="SUPFAM" id="SSF49354">
    <property type="entry name" value="PapD-like"/>
    <property type="match status" value="1"/>
</dbReference>
<evidence type="ECO:0000313" key="12">
    <source>
        <dbReference type="Proteomes" id="UP000005237"/>
    </source>
</evidence>
<reference evidence="12" key="1">
    <citation type="submission" date="2010-08" db="EMBL/GenBank/DDBJ databases">
        <authorList>
            <consortium name="Caenorhabditis japonica Sequencing Consortium"/>
            <person name="Wilson R.K."/>
        </authorList>
    </citation>
    <scope>NUCLEOTIDE SEQUENCE [LARGE SCALE GENOMIC DNA]</scope>
    <source>
        <strain evidence="12">DF5081</strain>
    </source>
</reference>
<dbReference type="SMART" id="SM00694">
    <property type="entry name" value="DysFC"/>
    <property type="match status" value="2"/>
</dbReference>
<dbReference type="CDD" id="cd04037">
    <property type="entry name" value="C2E_Ferlin"/>
    <property type="match status" value="1"/>
</dbReference>
<keyword evidence="3" id="KW-0812">Transmembrane</keyword>
<feature type="region of interest" description="Disordered" evidence="8">
    <location>
        <begin position="1407"/>
        <end position="1449"/>
    </location>
</feature>
<feature type="compositionally biased region" description="Basic and acidic residues" evidence="8">
    <location>
        <begin position="1059"/>
        <end position="1072"/>
    </location>
</feature>
<feature type="compositionally biased region" description="Low complexity" evidence="8">
    <location>
        <begin position="1415"/>
        <end position="1431"/>
    </location>
</feature>
<keyword evidence="7" id="KW-0175">Coiled coil</keyword>
<dbReference type="GO" id="GO:0005886">
    <property type="term" value="C:plasma membrane"/>
    <property type="evidence" value="ECO:0007669"/>
    <property type="project" value="UniProtKB-ARBA"/>
</dbReference>
<feature type="compositionally biased region" description="Low complexity" evidence="8">
    <location>
        <begin position="1087"/>
        <end position="1101"/>
    </location>
</feature>
<dbReference type="SMART" id="SM01200">
    <property type="entry name" value="FerA"/>
    <property type="match status" value="1"/>
</dbReference>
<dbReference type="SMART" id="SM00239">
    <property type="entry name" value="C2"/>
    <property type="match status" value="3"/>
</dbReference>
<sequence>MFQKTQLEDTIRELNRRLSAKTEDTGGDWESKKLKLRNEQVLTISRQMHAVVSQNEELREEIDRVSAALEDATSIIEQSASRFTELTTKLELSQLRVEELYQQNRRLTQVLPEELVEHVNRCVAAAETVASGNPADRVHYLVEVAELLGKQFMNDDEWKLVDEEMGEADLQRHREEISTARNTIHQLQEELAVLAEESNRLRAMVREDRTGEREAELEQLRTELVEATTLARNLFGQAMADIDEQDPTSALRMRILQLEHSVEVLSGDKEKLARTIEELQYTIEQKDEQNGEVLGQLNRWKDATFGSGREENARLEKQLQFRDEQIGKLQQHCTLLQVELGRYAEGSYKPIVKPKPRRVIQRADKLLIMDKPSPRLEDVPSKPQKPSPRVQEDHESPKKTRKRSEDLTNDYSEVAQQAVLISNLYYEMMQLLEEISYKDEKLQEMSTSWKSTQKTYHEMKAQLEFAYLEIRELKKENLTVEERTLNELKEQESVELRRLVESINVGGSELERRMGEATRMLVTERIERMRSTRQCTILKTKLDRLQNAFHRTRDEMRHQEITSQRQTTRLRYDVDSATIEIGRLQTRLLQSVPAEEHNNLMRKYKKLMKETCGVETVNAEMPSRPNLSVLVKNPAEAEVEAKENMLKKMIDVVSDQSDFWNQEASMLQSENEELKKFIEDVENESDLKSVLGAVERRLLATIRELRENEREYVREKRRQRGADGEAVRDGERLRQERLALLNVINVLQRENQTLRDQTMGTISLQQLEVFRSKIFAAGQQEAEISAKMEQLEKIQEETETEKLRVRAIRTTSELLSPDYESPNETPYNNEISKEQLQMALFNSSQQSAKAKQLERLVHLKEQRVTEMGEEVRELKKWNLELITALEGVKDFGRGESMSHQKKLEAEAPRPQEIQIPALNLQNSPDKESDYEMDIRSELSSSNSSSSSTGDRIIVRTIVQDNVDAFENRIKEIKASAQLAVQGYKEQLELKEIAIGRYKQMLREKIDEGVQIIEKVEIVHQEVEVPDRESELKLQKSEEKVKRLEADIERMRRTVQTSENLEHHLEEPAREFQEVEVQTEAVQTARTSSPPHSEVSRSSSRRLNNANEDGDVRSVKSVKSTAKSERMKEEMQLMQELVAKSDSKDGENLRQKAEIRDLKGRIQRLTRANKELMITCEQIKNDALAELSTFRRNNESSDEQRMTDLRIDLERLRSVNRTLKITNEELKVELTRVKQLVEKKSAKNEPDEWEKRKRQEEVITSLRDRLKKRETIEKDFLEKLEKRDRLIDTMRNDQGLRSAEIERLQRKLKANDPSTIKLQASKEYKSKIEILESNITKKTEEITTLNRQITRIQSDLEKVNLRHQREIEKVHVENRKLLREQVQIEVQKAREETKMAMRVIRPVLYSREVQTERKSSSSSSSRISTPPKSTSRSRIRAQEEPKSDRSDYYQLKESLQMTQDRLIESQERLIQMERDYTSLYEKFDRIRARIDRDERPTEKLKRVKQRLAGIESSSDADTDIEKGATDNESSTMTTNTRTQASDDDSELELLPDERRNFGKQKFRNTDKPDTWNILIRIIEAKDVCAGSLRVRTIFDGKSKMTRSVSHAVPRWRQNLLYTIANQPLEKLAAKILTLRLVRPTTLGETSIGEFSVYLSEVIHLEDRSVISKWVALGVCGDDAGGYDDAFENCGFLKVSISVYQKDELPPTLIDDDGREQIWSGAHLYDYTLSIHLYSVMEMLRKMINEKAVRRKKQTFYLMVDCGAEKVQTSLEEAFVDEETGLVNVSFQQVISLPIKWPTVISEIIFSLYTKKGRSRTCIGKATIPMRKIYEPGENGYLPSFGPAYLNLFDYERVTGFSALLKRAKAGAQQDGSRFIGRLFLSIDCLEMVCESTEVQPLNHSAIKVAEKLMSKTQSYFGYCSMSALNMINPQFASDPISILVSIGSNGSMGTDAKYCNSSTLPALPDTDKCKYFVMPWGNLRPIAEVTCVFEDVEERIEMSNVLMKLANLLDRMIYEVRRIGNGALDRQASVGIEALENLEEMIESASTFLKRFQLSSDSNYLDRKTLECRIRKIAQLRENFAYEALHVDYSDEEVENKLLRMLQQIRSLAVELADDVQLTLPPILIKMMSYGKLIGFAKIAISEIFQSTDKVQSGEWCGRTRQINIQWPRLVDQKNQKDEYVAVLHAKMWFGSQQHLSKWRDHLQPADIKHFMEVYELQSKGLSLKWKDGDARGLLTNGEGKQIDGTLPEVPSGWKPAGYWTLINTRDMFVTDIGSKFLIDKIYEVHKREDDKFIHYKFTDYFGCELKVEDLNEVAKGCAVENWKPDQFRNNGDENGWVYANEEVFHEFGHDREEKHHHQYRRRCIKRRRTLPNKNKDLENFDTYRATLDEKTWEYTKNKGGPYHVEADSGDSHRRRRFLREVAHEDPATVSPSLRLYEFQIEAATWQLRCYIMWANDLLPVVKNSSRALVRISFGTETKQTLLVGNSQNPIWNETVIFKGIVMAGATRDIVRYPPIITVEVVGELLNDEEVNLGRFEANPTVICSMTDKRGAPRWFPLCFSKQRTRGSVLACFELFGMADEDLLPLEPAKKHNAIDRMEIPLDYRPQFDKYHIQFLCWGVRNLKKHKLLSVRRPFVELIIGDQEFTLEPLKDVRKNPNFPEPMIVFGEVLLPSALELSPPFVINLFDARSFNRTPLVGTCIISDLRKYVSCINPKSRRNSLEKLDALDAVIDEERQKIIAMNRKQILTKDPMVPLDWWSRYYSSMSQFHRSPGYPESGMEYLRVFRGPLEEMNSYNYFTDFLETLPFVKAIKGDFDNPDEKEVAGELKCRLLISKIRDNKVPPTLNTVVDYFGPTKCIVRVYVVEANGLVSNARKGRIDSYIKLKCGGQKINLKKNYRSECCDPIYGERIDLNVTIPLEKDLQITVMDKRRILTDQEIGSTTIDLENRLLSKWRATCGMSTQYTVHGEQQWRDQKTPLEILQACSHMVESGACQSIGNAASDRVQRAYDDKHTYHIKVINSSARRIGYGIKTTNMKRLGVDPPRGVLDPKEAVSPSSGRTLRMEPPSSSVASGSSETVWCAEREPSNRVQSISWLILNKI</sequence>
<evidence type="ECO:0000256" key="5">
    <source>
        <dbReference type="ARBA" id="ARBA00022989"/>
    </source>
</evidence>
<dbReference type="Pfam" id="PF00168">
    <property type="entry name" value="C2"/>
    <property type="match status" value="2"/>
</dbReference>
<dbReference type="Pfam" id="PF00635">
    <property type="entry name" value="Motile_Sperm"/>
    <property type="match status" value="1"/>
</dbReference>
<feature type="compositionally biased region" description="Low complexity" evidence="8">
    <location>
        <begin position="937"/>
        <end position="947"/>
    </location>
</feature>
<dbReference type="InterPro" id="IPR037721">
    <property type="entry name" value="Ferlin"/>
</dbReference>
<feature type="domain" description="C2" evidence="9">
    <location>
        <begin position="2836"/>
        <end position="2957"/>
    </location>
</feature>
<dbReference type="Gene3D" id="2.60.40.10">
    <property type="entry name" value="Immunoglobulins"/>
    <property type="match status" value="1"/>
</dbReference>
<keyword evidence="5" id="KW-1133">Transmembrane helix</keyword>
<dbReference type="Pfam" id="PF08165">
    <property type="entry name" value="FerA"/>
    <property type="match status" value="1"/>
</dbReference>
<dbReference type="InterPro" id="IPR012560">
    <property type="entry name" value="Ferlin_A-domain"/>
</dbReference>
<feature type="domain" description="C2" evidence="9">
    <location>
        <begin position="2593"/>
        <end position="2718"/>
    </location>
</feature>
<reference evidence="11" key="2">
    <citation type="submission" date="2022-06" db="UniProtKB">
        <authorList>
            <consortium name="EnsemblMetazoa"/>
        </authorList>
    </citation>
    <scope>IDENTIFICATION</scope>
    <source>
        <strain evidence="11">DF5081</strain>
    </source>
</reference>
<dbReference type="Pfam" id="PF22901">
    <property type="entry name" value="dsrm_Ferlin"/>
    <property type="match status" value="1"/>
</dbReference>
<evidence type="ECO:0000256" key="3">
    <source>
        <dbReference type="ARBA" id="ARBA00022692"/>
    </source>
</evidence>
<feature type="compositionally biased region" description="Basic and acidic residues" evidence="8">
    <location>
        <begin position="1435"/>
        <end position="1446"/>
    </location>
</feature>
<name>A0A8R1E170_CAEJA</name>
<feature type="compositionally biased region" description="Polar residues" evidence="8">
    <location>
        <begin position="1525"/>
        <end position="1538"/>
    </location>
</feature>
<comment type="similarity">
    <text evidence="2">Belongs to the ferlin family.</text>
</comment>
<feature type="region of interest" description="Disordered" evidence="8">
    <location>
        <begin position="3039"/>
        <end position="3076"/>
    </location>
</feature>
<evidence type="ECO:0000256" key="6">
    <source>
        <dbReference type="ARBA" id="ARBA00023136"/>
    </source>
</evidence>
<dbReference type="InterPro" id="IPR013783">
    <property type="entry name" value="Ig-like_fold"/>
</dbReference>
<evidence type="ECO:0000256" key="4">
    <source>
        <dbReference type="ARBA" id="ARBA00022737"/>
    </source>
</evidence>
<dbReference type="SUPFAM" id="SSF49562">
    <property type="entry name" value="C2 domain (Calcium/lipid-binding domain, CaLB)"/>
    <property type="match status" value="4"/>
</dbReference>
<feature type="region of interest" description="Disordered" evidence="8">
    <location>
        <begin position="370"/>
        <end position="409"/>
    </location>
</feature>
<dbReference type="InterPro" id="IPR012561">
    <property type="entry name" value="Ferlin_B-domain"/>
</dbReference>
<dbReference type="PANTHER" id="PTHR12546">
    <property type="entry name" value="FER-1-LIKE"/>
    <property type="match status" value="1"/>
</dbReference>
<dbReference type="GO" id="GO:0061025">
    <property type="term" value="P:membrane fusion"/>
    <property type="evidence" value="ECO:0007669"/>
    <property type="project" value="TreeGrafter"/>
</dbReference>
<dbReference type="InterPro" id="IPR000008">
    <property type="entry name" value="C2_dom"/>
</dbReference>
<feature type="coiled-coil region" evidence="7">
    <location>
        <begin position="1208"/>
        <end position="1242"/>
    </location>
</feature>
<feature type="region of interest" description="Disordered" evidence="8">
    <location>
        <begin position="1058"/>
        <end position="1127"/>
    </location>
</feature>
<keyword evidence="12" id="KW-1185">Reference proteome</keyword>